<protein>
    <submittedName>
        <fullName evidence="2">Uncharacterized protein</fullName>
    </submittedName>
</protein>
<sequence length="106" mass="12087">MHLRRFACELMRASERVMHIFRLVSTNHQPEPVSKMRPSAHTALCLCCECESTRWSRRSHHVTRISAHAPHLTMVGLKSESGFTSRLPPPSSPELSPRLQVSRLMS</sequence>
<keyword evidence="3" id="KW-1185">Reference proteome</keyword>
<gene>
    <name evidence="2" type="ORF">RRG08_060567</name>
</gene>
<accession>A0AAE1AMP8</accession>
<comment type="caution">
    <text evidence="2">The sequence shown here is derived from an EMBL/GenBank/DDBJ whole genome shotgun (WGS) entry which is preliminary data.</text>
</comment>
<dbReference type="Proteomes" id="UP001283361">
    <property type="component" value="Unassembled WGS sequence"/>
</dbReference>
<evidence type="ECO:0000313" key="2">
    <source>
        <dbReference type="EMBL" id="KAK3790518.1"/>
    </source>
</evidence>
<feature type="region of interest" description="Disordered" evidence="1">
    <location>
        <begin position="80"/>
        <end position="106"/>
    </location>
</feature>
<evidence type="ECO:0000256" key="1">
    <source>
        <dbReference type="SAM" id="MobiDB-lite"/>
    </source>
</evidence>
<organism evidence="2 3">
    <name type="scientific">Elysia crispata</name>
    <name type="common">lettuce slug</name>
    <dbReference type="NCBI Taxonomy" id="231223"/>
    <lineage>
        <taxon>Eukaryota</taxon>
        <taxon>Metazoa</taxon>
        <taxon>Spiralia</taxon>
        <taxon>Lophotrochozoa</taxon>
        <taxon>Mollusca</taxon>
        <taxon>Gastropoda</taxon>
        <taxon>Heterobranchia</taxon>
        <taxon>Euthyneura</taxon>
        <taxon>Panpulmonata</taxon>
        <taxon>Sacoglossa</taxon>
        <taxon>Placobranchoidea</taxon>
        <taxon>Plakobranchidae</taxon>
        <taxon>Elysia</taxon>
    </lineage>
</organism>
<name>A0AAE1AMP8_9GAST</name>
<evidence type="ECO:0000313" key="3">
    <source>
        <dbReference type="Proteomes" id="UP001283361"/>
    </source>
</evidence>
<reference evidence="2" key="1">
    <citation type="journal article" date="2023" name="G3 (Bethesda)">
        <title>A reference genome for the long-term kleptoplast-retaining sea slug Elysia crispata morphotype clarki.</title>
        <authorList>
            <person name="Eastman K.E."/>
            <person name="Pendleton A.L."/>
            <person name="Shaikh M.A."/>
            <person name="Suttiyut T."/>
            <person name="Ogas R."/>
            <person name="Tomko P."/>
            <person name="Gavelis G."/>
            <person name="Widhalm J.R."/>
            <person name="Wisecaver J.H."/>
        </authorList>
    </citation>
    <scope>NUCLEOTIDE SEQUENCE</scope>
    <source>
        <strain evidence="2">ECLA1</strain>
    </source>
</reference>
<dbReference type="EMBL" id="JAWDGP010001539">
    <property type="protein sequence ID" value="KAK3790518.1"/>
    <property type="molecule type" value="Genomic_DNA"/>
</dbReference>
<dbReference type="AlphaFoldDB" id="A0AAE1AMP8"/>
<proteinExistence type="predicted"/>